<evidence type="ECO:0000313" key="2">
    <source>
        <dbReference type="EMBL" id="KIK55104.1"/>
    </source>
</evidence>
<dbReference type="EMBL" id="KN834809">
    <property type="protein sequence ID" value="KIK55104.1"/>
    <property type="molecule type" value="Genomic_DNA"/>
</dbReference>
<feature type="chain" id="PRO_5002224914" evidence="1">
    <location>
        <begin position="24"/>
        <end position="483"/>
    </location>
</feature>
<dbReference type="Pfam" id="PF15892">
    <property type="entry name" value="BNR_4"/>
    <property type="match status" value="1"/>
</dbReference>
<evidence type="ECO:0000313" key="3">
    <source>
        <dbReference type="Proteomes" id="UP000053593"/>
    </source>
</evidence>
<protein>
    <submittedName>
        <fullName evidence="2">Uncharacterized protein</fullName>
    </submittedName>
</protein>
<dbReference type="AlphaFoldDB" id="A0A0D0BYZ0"/>
<name>A0A0D0BYZ0_9AGAR</name>
<feature type="signal peptide" evidence="1">
    <location>
        <begin position="1"/>
        <end position="23"/>
    </location>
</feature>
<sequence>MNLPFFAQSLWIFICYGLLSVHAVRVLNVTTLGPDPQTVNRLNGESFQQDALATFNGFQYAVLWVPTANASVRHAAIRRRALPDGDWEGFEFTDYNQTDDDGHDIISLGISRGDGTIHLVWDQHDNSLNYRSSVSGVATNPTAFDFTAKLFFPLRDFLPGLESLDKNLFFINVTYPRFLRIPPSSDISADLLLELRVGQAGQGDDWLYHYTPRSNWTQVGRYLEGVNNNAYINGLDFSSKRVLEATWTYRDFVPTNGQDVAVEAGPNGPENNHDMDYAYSPDFGFTWHNNWGQTIANLTDQVPIVPASAGITIIGIPKFGGILNQEAQTLDAQDRMHVLNRENTTGTEQWYHYWRDTNIDWTRIPLPLSLAAHSINNITRTPTVIGKRGKLVSPPGSNTLMAILPSNAPNSTGLSIISSTARGRYANWRILWEVASGCGWEPLFDRYRIDLEDGGDGVLSLYLINGTDVVVMDLDLQLGPTDV</sequence>
<keyword evidence="3" id="KW-1185">Reference proteome</keyword>
<organism evidence="2 3">
    <name type="scientific">Collybiopsis luxurians FD-317 M1</name>
    <dbReference type="NCBI Taxonomy" id="944289"/>
    <lineage>
        <taxon>Eukaryota</taxon>
        <taxon>Fungi</taxon>
        <taxon>Dikarya</taxon>
        <taxon>Basidiomycota</taxon>
        <taxon>Agaricomycotina</taxon>
        <taxon>Agaricomycetes</taxon>
        <taxon>Agaricomycetidae</taxon>
        <taxon>Agaricales</taxon>
        <taxon>Marasmiineae</taxon>
        <taxon>Omphalotaceae</taxon>
        <taxon>Collybiopsis</taxon>
        <taxon>Collybiopsis luxurians</taxon>
    </lineage>
</organism>
<evidence type="ECO:0000256" key="1">
    <source>
        <dbReference type="SAM" id="SignalP"/>
    </source>
</evidence>
<dbReference type="HOGENOM" id="CLU_030203_0_0_1"/>
<dbReference type="Proteomes" id="UP000053593">
    <property type="component" value="Unassembled WGS sequence"/>
</dbReference>
<keyword evidence="1" id="KW-0732">Signal</keyword>
<dbReference type="OrthoDB" id="9978204at2759"/>
<reference evidence="2 3" key="1">
    <citation type="submission" date="2014-04" db="EMBL/GenBank/DDBJ databases">
        <title>Evolutionary Origins and Diversification of the Mycorrhizal Mutualists.</title>
        <authorList>
            <consortium name="DOE Joint Genome Institute"/>
            <consortium name="Mycorrhizal Genomics Consortium"/>
            <person name="Kohler A."/>
            <person name="Kuo A."/>
            <person name="Nagy L.G."/>
            <person name="Floudas D."/>
            <person name="Copeland A."/>
            <person name="Barry K.W."/>
            <person name="Cichocki N."/>
            <person name="Veneault-Fourrey C."/>
            <person name="LaButti K."/>
            <person name="Lindquist E.A."/>
            <person name="Lipzen A."/>
            <person name="Lundell T."/>
            <person name="Morin E."/>
            <person name="Murat C."/>
            <person name="Riley R."/>
            <person name="Ohm R."/>
            <person name="Sun H."/>
            <person name="Tunlid A."/>
            <person name="Henrissat B."/>
            <person name="Grigoriev I.V."/>
            <person name="Hibbett D.S."/>
            <person name="Martin F."/>
        </authorList>
    </citation>
    <scope>NUCLEOTIDE SEQUENCE [LARGE SCALE GENOMIC DNA]</scope>
    <source>
        <strain evidence="2 3">FD-317 M1</strain>
    </source>
</reference>
<gene>
    <name evidence="2" type="ORF">GYMLUDRAFT_48057</name>
</gene>
<proteinExistence type="predicted"/>
<accession>A0A0D0BYZ0</accession>